<sequence>MGFSTGVYATRDWEENYKYFCSYEDLKTIEGFQQYIEFMCRDLNTRNNGRIEPNIKKLKLNRNLE</sequence>
<keyword evidence="2" id="KW-1185">Reference proteome</keyword>
<dbReference type="EMBL" id="QNVT01000024">
    <property type="protein sequence ID" value="REC60507.1"/>
    <property type="molecule type" value="Genomic_DNA"/>
</dbReference>
<name>A0A3D9C3R6_9FLAO</name>
<dbReference type="AlphaFoldDB" id="A0A3D9C3R6"/>
<dbReference type="RefSeq" id="WP_115972669.1">
    <property type="nucleotide sequence ID" value="NZ_QNVT01000024.1"/>
</dbReference>
<reference evidence="2" key="1">
    <citation type="submission" date="2018-06" db="EMBL/GenBank/DDBJ databases">
        <authorList>
            <person name="Lum Nde A."/>
            <person name="Hugo C."/>
        </authorList>
    </citation>
    <scope>NUCLEOTIDE SEQUENCE [LARGE SCALE GENOMIC DNA]</scope>
    <source>
        <strain evidence="2">1_F178</strain>
    </source>
</reference>
<evidence type="ECO:0000313" key="2">
    <source>
        <dbReference type="Proteomes" id="UP000256686"/>
    </source>
</evidence>
<dbReference type="Proteomes" id="UP000256686">
    <property type="component" value="Unassembled WGS sequence"/>
</dbReference>
<comment type="caution">
    <text evidence="1">The sequence shown here is derived from an EMBL/GenBank/DDBJ whole genome shotgun (WGS) entry which is preliminary data.</text>
</comment>
<protein>
    <recommendedName>
        <fullName evidence="3">Integrase catalytic domain-containing protein</fullName>
    </recommendedName>
</protein>
<organism evidence="1 2">
    <name type="scientific">Chryseobacterium pennae</name>
    <dbReference type="NCBI Taxonomy" id="2258962"/>
    <lineage>
        <taxon>Bacteria</taxon>
        <taxon>Pseudomonadati</taxon>
        <taxon>Bacteroidota</taxon>
        <taxon>Flavobacteriia</taxon>
        <taxon>Flavobacteriales</taxon>
        <taxon>Weeksellaceae</taxon>
        <taxon>Chryseobacterium group</taxon>
        <taxon>Chryseobacterium</taxon>
    </lineage>
</organism>
<gene>
    <name evidence="1" type="ORF">DRF65_20815</name>
</gene>
<evidence type="ECO:0008006" key="3">
    <source>
        <dbReference type="Google" id="ProtNLM"/>
    </source>
</evidence>
<accession>A0A3D9C3R6</accession>
<proteinExistence type="predicted"/>
<evidence type="ECO:0000313" key="1">
    <source>
        <dbReference type="EMBL" id="REC60507.1"/>
    </source>
</evidence>